<keyword evidence="1" id="KW-1133">Transmembrane helix</keyword>
<evidence type="ECO:0000256" key="1">
    <source>
        <dbReference type="SAM" id="Phobius"/>
    </source>
</evidence>
<evidence type="ECO:0000313" key="2">
    <source>
        <dbReference type="EMBL" id="SCV99972.1"/>
    </source>
</evidence>
<feature type="transmembrane region" description="Helical" evidence="1">
    <location>
        <begin position="43"/>
        <end position="69"/>
    </location>
</feature>
<protein>
    <submittedName>
        <fullName evidence="2">LAFE_0B06590g1_1</fullName>
    </submittedName>
</protein>
<reference evidence="3" key="1">
    <citation type="submission" date="2016-03" db="EMBL/GenBank/DDBJ databases">
        <authorList>
            <person name="Devillers H."/>
        </authorList>
    </citation>
    <scope>NUCLEOTIDE SEQUENCE [LARGE SCALE GENOMIC DNA]</scope>
</reference>
<dbReference type="AlphaFoldDB" id="A0A1G4M8F3"/>
<name>A0A1G4M8F3_LACFM</name>
<feature type="transmembrane region" description="Helical" evidence="1">
    <location>
        <begin position="89"/>
        <end position="108"/>
    </location>
</feature>
<keyword evidence="1" id="KW-0472">Membrane</keyword>
<dbReference type="Proteomes" id="UP000190831">
    <property type="component" value="Chromosome B"/>
</dbReference>
<keyword evidence="1" id="KW-0812">Transmembrane</keyword>
<accession>A0A1G4M8F3</accession>
<dbReference type="EMBL" id="LT598489">
    <property type="protein sequence ID" value="SCV99972.1"/>
    <property type="molecule type" value="Genomic_DNA"/>
</dbReference>
<evidence type="ECO:0000313" key="3">
    <source>
        <dbReference type="Proteomes" id="UP000190831"/>
    </source>
</evidence>
<dbReference type="OrthoDB" id="4064992at2759"/>
<keyword evidence="3" id="KW-1185">Reference proteome</keyword>
<organism evidence="2 3">
    <name type="scientific">Lachancea fermentati</name>
    <name type="common">Zygosaccharomyces fermentati</name>
    <dbReference type="NCBI Taxonomy" id="4955"/>
    <lineage>
        <taxon>Eukaryota</taxon>
        <taxon>Fungi</taxon>
        <taxon>Dikarya</taxon>
        <taxon>Ascomycota</taxon>
        <taxon>Saccharomycotina</taxon>
        <taxon>Saccharomycetes</taxon>
        <taxon>Saccharomycetales</taxon>
        <taxon>Saccharomycetaceae</taxon>
        <taxon>Lachancea</taxon>
    </lineage>
</organism>
<dbReference type="OMA" id="VNIVIEY"/>
<sequence length="137" mass="15391">MSQVGSSTSMLRNRSPRMRLTAEERVFGPSFYPRGRRALGSKYTWGLLASAILVVLSAGAIFLLGVNIVIEYRTIVPEDRSGMTRKAGYIVLSAMGIYALQTLNVWFYKKVRAAASRQPNYDRLPTEVESYEMSDRS</sequence>
<gene>
    <name evidence="2" type="ORF">LAFE_0B06590G</name>
</gene>
<proteinExistence type="predicted"/>